<comment type="subunit">
    <text evidence="2">Interacts with COX5B; this interaction may contribute to localize PYROXD2 to the inner face of the inner mitochondrial membrane.</text>
</comment>
<keyword evidence="6" id="KW-1185">Reference proteome</keyword>
<dbReference type="eggNOG" id="COG1233">
    <property type="taxonomic scope" value="Bacteria"/>
</dbReference>
<reference evidence="6" key="1">
    <citation type="journal article" date="2002" name="DNA Res.">
        <title>Complete genomic sequence of nitrogen-fixing symbiotic bacterium Bradyrhizobium japonicum USDA110.</title>
        <authorList>
            <person name="Kaneko T."/>
            <person name="Nakamura Y."/>
            <person name="Sato S."/>
            <person name="Minamisawa K."/>
            <person name="Uchiumi T."/>
            <person name="Sasamoto S."/>
            <person name="Watanabe A."/>
            <person name="Idesawa K."/>
            <person name="Iriguchi M."/>
            <person name="Kawashima K."/>
            <person name="Kohara M."/>
            <person name="Matsumoto M."/>
            <person name="Shimpo S."/>
            <person name="Tsuruoka H."/>
            <person name="Wada T."/>
            <person name="Yamada M."/>
            <person name="Tabata S."/>
        </authorList>
    </citation>
    <scope>NUCLEOTIDE SEQUENCE [LARGE SCALE GENOMIC DNA]</scope>
    <source>
        <strain evidence="6">JCM 10833 / BCRC 13528 / IAM 13628 / NBRC 14792 / USDA 110</strain>
    </source>
</reference>
<dbReference type="Proteomes" id="UP000002526">
    <property type="component" value="Chromosome"/>
</dbReference>
<gene>
    <name evidence="5" type="ordered locus">blr6586</name>
</gene>
<dbReference type="EMBL" id="BA000040">
    <property type="protein sequence ID" value="BAC51851.1"/>
    <property type="molecule type" value="Genomic_DNA"/>
</dbReference>
<evidence type="ECO:0000313" key="6">
    <source>
        <dbReference type="Proteomes" id="UP000002526"/>
    </source>
</evidence>
<dbReference type="STRING" id="224911.AAV28_30505"/>
<dbReference type="AlphaFoldDB" id="Q89FW3"/>
<sequence>MTVEHSEAPMTETDVVIIGAGHNGLTCAAYLAMAGLRVRVVERRKVVGGAAVTEEFHPGFRNSVAAYTVSLLNPQVIRDLGLAEQGLRIVERRAQNFLPAPDGSYLLTGEGRTKASVARLSAHDADALDGFSRELEDIADVLRQFVLRAPPNLLDGFGTNAIREAVNALQSANILRGLTLEQSRSLLDLFTRSAGEMLDERFEHDLVKALFGFDAIVGNYASPYAAGSAYVMLHHAFGEVNGKKGVWGHAIGGMGAITQAMARAAQGRGVAIDTDAGVREVIVERDRAVGVVLENGATIRAKYVAANVNPKLLYTRLIAADALPKDFLARIRHWKNGSGTFRMNVALDRLPSFTALPDDGDHLTSGIILAPSLGYMDRAFLDARAHGWSREPVVEMLIPSTLDDTLAPEGKHVASLFCQHVAPELPDSRSWDDHRDEVADLMIATVDSYAPGFASSVLGRQILSPLDLERQFGLLGGDIFHGALTLNQLFSARPMLGHADYRGPLKGLYHCGSGAHPGGGVTGAPGHNAAQAILRDHRSLFGSRG</sequence>
<dbReference type="PATRIC" id="fig|224911.5.peg.6742"/>
<feature type="domain" description="Amine oxidase" evidence="4">
    <location>
        <begin position="24"/>
        <end position="338"/>
    </location>
</feature>
<dbReference type="InParanoid" id="Q89FW3"/>
<dbReference type="PRINTS" id="PR00469">
    <property type="entry name" value="PNDRDTASEII"/>
</dbReference>
<comment type="function">
    <text evidence="1">Probable oxidoreductase that may play a role as regulator of mitochondrial function.</text>
</comment>
<protein>
    <recommendedName>
        <fullName evidence="3">Pyridine nucleotide-disulfide oxidoreductase domain-containing protein 2</fullName>
    </recommendedName>
</protein>
<dbReference type="PhylomeDB" id="Q89FW3"/>
<evidence type="ECO:0000256" key="2">
    <source>
        <dbReference type="ARBA" id="ARBA00038825"/>
    </source>
</evidence>
<evidence type="ECO:0000256" key="3">
    <source>
        <dbReference type="ARBA" id="ARBA00040298"/>
    </source>
</evidence>
<dbReference type="SUPFAM" id="SSF51905">
    <property type="entry name" value="FAD/NAD(P)-binding domain"/>
    <property type="match status" value="1"/>
</dbReference>
<dbReference type="PANTHER" id="PTHR10668">
    <property type="entry name" value="PHYTOENE DEHYDROGENASE"/>
    <property type="match status" value="1"/>
</dbReference>
<dbReference type="Gene3D" id="3.50.50.60">
    <property type="entry name" value="FAD/NAD(P)-binding domain"/>
    <property type="match status" value="2"/>
</dbReference>
<dbReference type="PANTHER" id="PTHR10668:SF103">
    <property type="entry name" value="PYRIDINE NUCLEOTIDE-DISULFIDE OXIDOREDUCTASE DOMAIN-CONTAINING PROTEIN 2"/>
    <property type="match status" value="1"/>
</dbReference>
<name>Q89FW3_BRADU</name>
<dbReference type="GO" id="GO:0016491">
    <property type="term" value="F:oxidoreductase activity"/>
    <property type="evidence" value="ECO:0007669"/>
    <property type="project" value="InterPro"/>
</dbReference>
<dbReference type="InterPro" id="IPR002937">
    <property type="entry name" value="Amino_oxidase"/>
</dbReference>
<accession>Q89FW3</accession>
<dbReference type="OrthoDB" id="9774675at2"/>
<dbReference type="Pfam" id="PF01593">
    <property type="entry name" value="Amino_oxidase"/>
    <property type="match status" value="1"/>
</dbReference>
<dbReference type="InterPro" id="IPR036188">
    <property type="entry name" value="FAD/NAD-bd_sf"/>
</dbReference>
<evidence type="ECO:0000256" key="1">
    <source>
        <dbReference type="ARBA" id="ARBA00037217"/>
    </source>
</evidence>
<evidence type="ECO:0000259" key="4">
    <source>
        <dbReference type="Pfam" id="PF01593"/>
    </source>
</evidence>
<evidence type="ECO:0000313" key="5">
    <source>
        <dbReference type="EMBL" id="BAC51851.1"/>
    </source>
</evidence>
<proteinExistence type="predicted"/>
<dbReference type="SMR" id="Q89FW3"/>
<dbReference type="KEGG" id="bja:blr6586"/>
<dbReference type="HOGENOM" id="CLU_019327_0_1_5"/>
<organism evidence="5 6">
    <name type="scientific">Bradyrhizobium diazoefficiens (strain JCM 10833 / BCRC 13528 / IAM 13628 / NBRC 14792 / USDA 110)</name>
    <dbReference type="NCBI Taxonomy" id="224911"/>
    <lineage>
        <taxon>Bacteria</taxon>
        <taxon>Pseudomonadati</taxon>
        <taxon>Pseudomonadota</taxon>
        <taxon>Alphaproteobacteria</taxon>
        <taxon>Hyphomicrobiales</taxon>
        <taxon>Nitrobacteraceae</taxon>
        <taxon>Bradyrhizobium</taxon>
    </lineage>
</organism>
<dbReference type="EnsemblBacteria" id="BAC51851">
    <property type="protein sequence ID" value="BAC51851"/>
    <property type="gene ID" value="BAC51851"/>
</dbReference>